<keyword evidence="3" id="KW-1185">Reference proteome</keyword>
<gene>
    <name evidence="2" type="ORF">CTEN210_01645</name>
</gene>
<dbReference type="EMBL" id="BLLK01000020">
    <property type="protein sequence ID" value="GFH45171.1"/>
    <property type="molecule type" value="Genomic_DNA"/>
</dbReference>
<evidence type="ECO:0008006" key="4">
    <source>
        <dbReference type="Google" id="ProtNLM"/>
    </source>
</evidence>
<name>A0AAD3CHX6_9STRA</name>
<dbReference type="Proteomes" id="UP001054902">
    <property type="component" value="Unassembled WGS sequence"/>
</dbReference>
<evidence type="ECO:0000313" key="3">
    <source>
        <dbReference type="Proteomes" id="UP001054902"/>
    </source>
</evidence>
<comment type="caution">
    <text evidence="2">The sequence shown here is derived from an EMBL/GenBank/DDBJ whole genome shotgun (WGS) entry which is preliminary data.</text>
</comment>
<proteinExistence type="predicted"/>
<protein>
    <recommendedName>
        <fullName evidence="4">Ubiquitin-like protease family profile domain-containing protein</fullName>
    </recommendedName>
</protein>
<reference evidence="2 3" key="1">
    <citation type="journal article" date="2021" name="Sci. Rep.">
        <title>The genome of the diatom Chaetoceros tenuissimus carries an ancient integrated fragment of an extant virus.</title>
        <authorList>
            <person name="Hongo Y."/>
            <person name="Kimura K."/>
            <person name="Takaki Y."/>
            <person name="Yoshida Y."/>
            <person name="Baba S."/>
            <person name="Kobayashi G."/>
            <person name="Nagasaki K."/>
            <person name="Hano T."/>
            <person name="Tomaru Y."/>
        </authorList>
    </citation>
    <scope>NUCLEOTIDE SEQUENCE [LARGE SCALE GENOMIC DNA]</scope>
    <source>
        <strain evidence="2 3">NIES-3715</strain>
    </source>
</reference>
<evidence type="ECO:0000256" key="1">
    <source>
        <dbReference type="SAM" id="MobiDB-lite"/>
    </source>
</evidence>
<accession>A0AAD3CHX6</accession>
<sequence length="934" mass="108398">MDRKGGSTQSAHNIGRIFNFFRGSHGKKAIQLLDQEKHCTYEYIDYYKCKHSLRDTSLICLRSEKELINDEVILIALSILTDQFYELEQAYAWEGIFIIKDPIFAHQLLAINCSDPSKKSFKIGNVQLSHDELAKHVGGYFGKASSRNLRGWTLENDLDGYEINQLIFPCCIPHKHWFMVRILLDEKKIMCSSSDYRSILFGKEELPEEFSSFQYSFNEEFLCYMKSRKKTKKVLNSWCQKLKLYSKNANVQDSLITLFMCYTMNQTASFVFDQFKIDDPNMRLEWKLCFDHEVIQIDGSKCDGGLYCLHMIDTTLRHYRGDTKYFNKIEKNGRGTLLNYITNLNFVTRKFLALEEDDDDDDEVQIVEETMSVKEVITTIASPSRANPNRKAKLLSQPTPRELPNPDLTETLNTTKMGAVGTKLLKSIFLDYNADDESKKIFRNYLRQFGAYVLTNAPIESTPDEDLKIIAYILIEHNHLREFPETENEPSEEIPETKIEQSQSCAIVHLHSHTTNHDYSKSVFGKGPRNTVRENREKGLFQDSIPLRYLMSQVARMLMSQNKRDGTKMKALYFPVYKTTTDEHGHHTRMKKRKTESIVYPDKFKFRREIDKVVEQNQNLRKLFGFHIERKKPPVNALYTTEEYEWLYKPDIEYGSNILLIGQTISHVTKCALQNLTNMEGQLKFLLGVGQEQDLSSHVMYLDPHAVTDIQFFPAEESNAEPNLYANNRWFGYKHVPKVNEKTELALSENLTSMIEDKKKETKTSQKRQWIRPEVGGAVSLISKDRSCVWLSLKSMLQRHFSHLLPRCKILEDKYSSGKFEDLRFFKAKVKGKDIPLSELLKEMSIQIVKEKTPDKVDIFSFLQKELKDNKCYLCMLTNIHRESIHAIGIETFNGKVILNDSGIIHEYDGKNSLSKCLGDIPCIDVKFLCHLNL</sequence>
<dbReference type="AlphaFoldDB" id="A0AAD3CHX6"/>
<feature type="region of interest" description="Disordered" evidence="1">
    <location>
        <begin position="385"/>
        <end position="412"/>
    </location>
</feature>
<organism evidence="2 3">
    <name type="scientific">Chaetoceros tenuissimus</name>
    <dbReference type="NCBI Taxonomy" id="426638"/>
    <lineage>
        <taxon>Eukaryota</taxon>
        <taxon>Sar</taxon>
        <taxon>Stramenopiles</taxon>
        <taxon>Ochrophyta</taxon>
        <taxon>Bacillariophyta</taxon>
        <taxon>Coscinodiscophyceae</taxon>
        <taxon>Chaetocerotophycidae</taxon>
        <taxon>Chaetocerotales</taxon>
        <taxon>Chaetocerotaceae</taxon>
        <taxon>Chaetoceros</taxon>
    </lineage>
</organism>
<evidence type="ECO:0000313" key="2">
    <source>
        <dbReference type="EMBL" id="GFH45171.1"/>
    </source>
</evidence>